<dbReference type="eggNOG" id="KOG4705">
    <property type="taxonomic scope" value="Eukaryota"/>
</dbReference>
<dbReference type="InterPro" id="IPR041195">
    <property type="entry name" value="Rnh202_N"/>
</dbReference>
<feature type="compositionally biased region" description="Low complexity" evidence="6">
    <location>
        <begin position="7"/>
        <end position="26"/>
    </location>
</feature>
<dbReference type="STRING" id="1229662.W3WWN3"/>
<dbReference type="InParanoid" id="W3WWN3"/>
<feature type="domain" description="Ribonuclease H2 subunit B wHTH" evidence="7">
    <location>
        <begin position="139"/>
        <end position="352"/>
    </location>
</feature>
<name>W3WWN3_PESFW</name>
<dbReference type="EMBL" id="KI912115">
    <property type="protein sequence ID" value="ETS78245.1"/>
    <property type="molecule type" value="Genomic_DNA"/>
</dbReference>
<dbReference type="CDD" id="cd09270">
    <property type="entry name" value="RNase_H2-B"/>
    <property type="match status" value="1"/>
</dbReference>
<dbReference type="OrthoDB" id="29098at2759"/>
<dbReference type="GeneID" id="19275320"/>
<feature type="region of interest" description="Disordered" evidence="6">
    <location>
        <begin position="248"/>
        <end position="304"/>
    </location>
</feature>
<dbReference type="KEGG" id="pfy:PFICI_10307"/>
<dbReference type="PANTHER" id="PTHR13383:SF11">
    <property type="entry name" value="RIBONUCLEASE H2 SUBUNIT B"/>
    <property type="match status" value="1"/>
</dbReference>
<evidence type="ECO:0000256" key="4">
    <source>
        <dbReference type="ARBA" id="ARBA00024778"/>
    </source>
</evidence>
<evidence type="ECO:0000259" key="8">
    <source>
        <dbReference type="Pfam" id="PF17745"/>
    </source>
</evidence>
<feature type="compositionally biased region" description="Low complexity" evidence="6">
    <location>
        <begin position="275"/>
        <end position="303"/>
    </location>
</feature>
<dbReference type="HOGENOM" id="CLU_057573_0_0_1"/>
<feature type="domain" description="Rnh202 triple barrel" evidence="8">
    <location>
        <begin position="44"/>
        <end position="136"/>
    </location>
</feature>
<dbReference type="RefSeq" id="XP_007837079.1">
    <property type="nucleotide sequence ID" value="XM_007838888.1"/>
</dbReference>
<sequence length="448" mass="48903">MARTRAKGAATSTTSKSSTKSQTSSTESKHTLAPESTNPPKIFILPKKATSEARVVSLLNPRYKKPTRYLVCPETGIYEFTRIAAPKSTPRSWLIEASGTREENDAAPKSDNQQDAEEFGAYVTKGADLYIATPIDPLFLVLPALESEKKRLITSDDHFDTIPKESSPHFSEILRWGNVRQTLESRMAAVCDMINVDVESMYRLNEEKLLKELLGKATRMSKGLPASMEEKFVAKALEAPVLSVKRETANGAPAEPENASSAPESGASTPKVESTESQSSASSTGMNLTGASEASTAATSVAGEESKAAAEEAFELKPAITPSPEVISLQRMRVAFSFILSGYIAQSQASSLQALLSEKKSLADFTALDDYLAQVAKLKQEASVSRSMADYSRKRMLDDDEQAAREEKKRKKEEEEKRQKAGTSRGVKNLSKVNTSGMKKMSDFFKKK</sequence>
<dbReference type="Proteomes" id="UP000030651">
    <property type="component" value="Unassembled WGS sequence"/>
</dbReference>
<feature type="compositionally biased region" description="Low complexity" evidence="6">
    <location>
        <begin position="251"/>
        <end position="268"/>
    </location>
</feature>
<evidence type="ECO:0000259" key="7">
    <source>
        <dbReference type="Pfam" id="PF09468"/>
    </source>
</evidence>
<evidence type="ECO:0000256" key="5">
    <source>
        <dbReference type="ARBA" id="ARBA00033464"/>
    </source>
</evidence>
<evidence type="ECO:0000256" key="6">
    <source>
        <dbReference type="SAM" id="MobiDB-lite"/>
    </source>
</evidence>
<evidence type="ECO:0000313" key="9">
    <source>
        <dbReference type="EMBL" id="ETS78245.1"/>
    </source>
</evidence>
<evidence type="ECO:0000313" key="10">
    <source>
        <dbReference type="Proteomes" id="UP000030651"/>
    </source>
</evidence>
<gene>
    <name evidence="9" type="ORF">PFICI_10307</name>
</gene>
<dbReference type="Gene3D" id="1.10.20.120">
    <property type="match status" value="1"/>
</dbReference>
<dbReference type="Pfam" id="PF09468">
    <property type="entry name" value="RNase_H2-Ydr279"/>
    <property type="match status" value="1"/>
</dbReference>
<dbReference type="InterPro" id="IPR040456">
    <property type="entry name" value="RNase_H2_suB"/>
</dbReference>
<dbReference type="AlphaFoldDB" id="W3WWN3"/>
<feature type="region of interest" description="Disordered" evidence="6">
    <location>
        <begin position="1"/>
        <end position="42"/>
    </location>
</feature>
<dbReference type="InterPro" id="IPR019024">
    <property type="entry name" value="RNase_H2_suB_wHTH"/>
</dbReference>
<dbReference type="Pfam" id="PF17745">
    <property type="entry name" value="Ydr279_N"/>
    <property type="match status" value="1"/>
</dbReference>
<keyword evidence="10" id="KW-1185">Reference proteome</keyword>
<keyword evidence="3" id="KW-0539">Nucleus</keyword>
<dbReference type="GO" id="GO:0032299">
    <property type="term" value="C:ribonuclease H2 complex"/>
    <property type="evidence" value="ECO:0007669"/>
    <property type="project" value="InterPro"/>
</dbReference>
<feature type="region of interest" description="Disordered" evidence="6">
    <location>
        <begin position="389"/>
        <end position="448"/>
    </location>
</feature>
<evidence type="ECO:0000256" key="2">
    <source>
        <dbReference type="ARBA" id="ARBA00019062"/>
    </source>
</evidence>
<feature type="compositionally biased region" description="Basic and acidic residues" evidence="6">
    <location>
        <begin position="391"/>
        <end position="419"/>
    </location>
</feature>
<dbReference type="GO" id="GO:0006401">
    <property type="term" value="P:RNA catabolic process"/>
    <property type="evidence" value="ECO:0007669"/>
    <property type="project" value="TreeGrafter"/>
</dbReference>
<dbReference type="OMA" id="YYFCPKL"/>
<reference evidence="10" key="1">
    <citation type="journal article" date="2015" name="BMC Genomics">
        <title>Genomic and transcriptomic analysis of the endophytic fungus Pestalotiopsis fici reveals its lifestyle and high potential for synthesis of natural products.</title>
        <authorList>
            <person name="Wang X."/>
            <person name="Zhang X."/>
            <person name="Liu L."/>
            <person name="Xiang M."/>
            <person name="Wang W."/>
            <person name="Sun X."/>
            <person name="Che Y."/>
            <person name="Guo L."/>
            <person name="Liu G."/>
            <person name="Guo L."/>
            <person name="Wang C."/>
            <person name="Yin W.B."/>
            <person name="Stadler M."/>
            <person name="Zhang X."/>
            <person name="Liu X."/>
        </authorList>
    </citation>
    <scope>NUCLEOTIDE SEQUENCE [LARGE SCALE GENOMIC DNA]</scope>
    <source>
        <strain evidence="10">W106-1 / CGMCC3.15140</strain>
    </source>
</reference>
<dbReference type="GO" id="GO:0005654">
    <property type="term" value="C:nucleoplasm"/>
    <property type="evidence" value="ECO:0007669"/>
    <property type="project" value="TreeGrafter"/>
</dbReference>
<evidence type="ECO:0000256" key="3">
    <source>
        <dbReference type="ARBA" id="ARBA00023242"/>
    </source>
</evidence>
<organism evidence="9 10">
    <name type="scientific">Pestalotiopsis fici (strain W106-1 / CGMCC3.15140)</name>
    <dbReference type="NCBI Taxonomy" id="1229662"/>
    <lineage>
        <taxon>Eukaryota</taxon>
        <taxon>Fungi</taxon>
        <taxon>Dikarya</taxon>
        <taxon>Ascomycota</taxon>
        <taxon>Pezizomycotina</taxon>
        <taxon>Sordariomycetes</taxon>
        <taxon>Xylariomycetidae</taxon>
        <taxon>Amphisphaeriales</taxon>
        <taxon>Sporocadaceae</taxon>
        <taxon>Pestalotiopsis</taxon>
    </lineage>
</organism>
<accession>W3WWN3</accession>
<comment type="subcellular location">
    <subcellularLocation>
        <location evidence="1">Nucleus</location>
    </subcellularLocation>
</comment>
<proteinExistence type="predicted"/>
<comment type="function">
    <text evidence="4">Non catalytic subunit of RNase H2, an endonuclease that specifically degrades the RNA of RNA:DNA hybrids. Participates in DNA replication, possibly by mediating the removal of lagging-strand Okazaki fragment RNA primers during DNA replication. Mediates the excision of single ribonucleotides from DNA:RNA duplexes.</text>
</comment>
<evidence type="ECO:0000256" key="1">
    <source>
        <dbReference type="ARBA" id="ARBA00004123"/>
    </source>
</evidence>
<dbReference type="PANTHER" id="PTHR13383">
    <property type="entry name" value="RIBONUCLEASE H2 SUBUNIT B"/>
    <property type="match status" value="1"/>
</dbReference>
<protein>
    <recommendedName>
        <fullName evidence="2">Ribonuclease H2 subunit B</fullName>
    </recommendedName>
    <alternativeName>
        <fullName evidence="5">Ribonuclease HI subunit B</fullName>
    </alternativeName>
</protein>